<keyword evidence="2 5" id="KW-0812">Transmembrane</keyword>
<organism evidence="7 8">
    <name type="scientific">Gordonia rhizosphera NBRC 16068</name>
    <dbReference type="NCBI Taxonomy" id="1108045"/>
    <lineage>
        <taxon>Bacteria</taxon>
        <taxon>Bacillati</taxon>
        <taxon>Actinomycetota</taxon>
        <taxon>Actinomycetes</taxon>
        <taxon>Mycobacteriales</taxon>
        <taxon>Gordoniaceae</taxon>
        <taxon>Gordonia</taxon>
    </lineage>
</organism>
<proteinExistence type="predicted"/>
<feature type="transmembrane region" description="Helical" evidence="5">
    <location>
        <begin position="99"/>
        <end position="121"/>
    </location>
</feature>
<feature type="transmembrane region" description="Helical" evidence="5">
    <location>
        <begin position="37"/>
        <end position="57"/>
    </location>
</feature>
<accession>K6WIT4</accession>
<reference evidence="7 8" key="1">
    <citation type="submission" date="2012-08" db="EMBL/GenBank/DDBJ databases">
        <title>Whole genome shotgun sequence of Gordonia rhizosphera NBRC 16068.</title>
        <authorList>
            <person name="Takarada H."/>
            <person name="Isaki S."/>
            <person name="Hosoyama A."/>
            <person name="Tsuchikane K."/>
            <person name="Katsumata H."/>
            <person name="Baba S."/>
            <person name="Ohji S."/>
            <person name="Yamazaki S."/>
            <person name="Fujita N."/>
        </authorList>
    </citation>
    <scope>NUCLEOTIDE SEQUENCE [LARGE SCALE GENOMIC DNA]</scope>
    <source>
        <strain evidence="7 8">NBRC 16068</strain>
    </source>
</reference>
<comment type="subcellular location">
    <subcellularLocation>
        <location evidence="1">Cell membrane</location>
        <topology evidence="1">Multi-pass membrane protein</topology>
    </subcellularLocation>
</comment>
<dbReference type="SUPFAM" id="SSF103473">
    <property type="entry name" value="MFS general substrate transporter"/>
    <property type="match status" value="1"/>
</dbReference>
<evidence type="ECO:0000256" key="2">
    <source>
        <dbReference type="ARBA" id="ARBA00022692"/>
    </source>
</evidence>
<comment type="caution">
    <text evidence="7">The sequence shown here is derived from an EMBL/GenBank/DDBJ whole genome shotgun (WGS) entry which is preliminary data.</text>
</comment>
<sequence length="175" mass="18269">ARHTGQNVGLWMSLGCLVGAITLATLGLVVNAVRLTWVFCGIAVVAMLGFANAFPAPGHEPTVWLYVFAVALGVGIFGGISSYSALVPRAYPPLARAKGYGAMLGVGRLGAIIAPLISAYLVTEIGAQRLYNYTNLLLVVSLACAVGVVFVMRRQGSDPVAVLQRAHADQSTVNV</sequence>
<keyword evidence="8" id="KW-1185">Reference proteome</keyword>
<dbReference type="RefSeq" id="WP_006339193.1">
    <property type="nucleotide sequence ID" value="NZ_BAHC01000238.1"/>
</dbReference>
<dbReference type="OrthoDB" id="9109650at2"/>
<protein>
    <submittedName>
        <fullName evidence="7">Putative vanillate transporter</fullName>
    </submittedName>
</protein>
<dbReference type="InterPro" id="IPR011701">
    <property type="entry name" value="MFS"/>
</dbReference>
<keyword evidence="3 5" id="KW-1133">Transmembrane helix</keyword>
<dbReference type="EMBL" id="BAHC01000238">
    <property type="protein sequence ID" value="GAB93696.1"/>
    <property type="molecule type" value="Genomic_DNA"/>
</dbReference>
<evidence type="ECO:0000256" key="1">
    <source>
        <dbReference type="ARBA" id="ARBA00004651"/>
    </source>
</evidence>
<dbReference type="Gene3D" id="1.20.1250.20">
    <property type="entry name" value="MFS general substrate transporter like domains"/>
    <property type="match status" value="1"/>
</dbReference>
<feature type="domain" description="Major facilitator superfamily (MFS) profile" evidence="6">
    <location>
        <begin position="1"/>
        <end position="159"/>
    </location>
</feature>
<feature type="transmembrane region" description="Helical" evidence="5">
    <location>
        <begin position="63"/>
        <end position="87"/>
    </location>
</feature>
<dbReference type="Proteomes" id="UP000008363">
    <property type="component" value="Unassembled WGS sequence"/>
</dbReference>
<keyword evidence="4 5" id="KW-0472">Membrane</keyword>
<evidence type="ECO:0000256" key="4">
    <source>
        <dbReference type="ARBA" id="ARBA00023136"/>
    </source>
</evidence>
<feature type="transmembrane region" description="Helical" evidence="5">
    <location>
        <begin position="12"/>
        <end position="30"/>
    </location>
</feature>
<feature type="transmembrane region" description="Helical" evidence="5">
    <location>
        <begin position="133"/>
        <end position="152"/>
    </location>
</feature>
<dbReference type="PROSITE" id="PS50850">
    <property type="entry name" value="MFS"/>
    <property type="match status" value="1"/>
</dbReference>
<evidence type="ECO:0000313" key="7">
    <source>
        <dbReference type="EMBL" id="GAB93696.1"/>
    </source>
</evidence>
<evidence type="ECO:0000256" key="5">
    <source>
        <dbReference type="SAM" id="Phobius"/>
    </source>
</evidence>
<dbReference type="GO" id="GO:0022857">
    <property type="term" value="F:transmembrane transporter activity"/>
    <property type="evidence" value="ECO:0007669"/>
    <property type="project" value="InterPro"/>
</dbReference>
<dbReference type="InterPro" id="IPR020846">
    <property type="entry name" value="MFS_dom"/>
</dbReference>
<name>K6WIT4_9ACTN</name>
<evidence type="ECO:0000256" key="3">
    <source>
        <dbReference type="ARBA" id="ARBA00022989"/>
    </source>
</evidence>
<feature type="non-terminal residue" evidence="7">
    <location>
        <position position="1"/>
    </location>
</feature>
<dbReference type="AlphaFoldDB" id="K6WIT4"/>
<dbReference type="Pfam" id="PF07690">
    <property type="entry name" value="MFS_1"/>
    <property type="match status" value="1"/>
</dbReference>
<evidence type="ECO:0000259" key="6">
    <source>
        <dbReference type="PROSITE" id="PS50850"/>
    </source>
</evidence>
<dbReference type="InterPro" id="IPR036259">
    <property type="entry name" value="MFS_trans_sf"/>
</dbReference>
<gene>
    <name evidence="7" type="ORF">GORHZ_238_00050</name>
</gene>
<dbReference type="GO" id="GO:0005886">
    <property type="term" value="C:plasma membrane"/>
    <property type="evidence" value="ECO:0007669"/>
    <property type="project" value="UniProtKB-SubCell"/>
</dbReference>
<evidence type="ECO:0000313" key="8">
    <source>
        <dbReference type="Proteomes" id="UP000008363"/>
    </source>
</evidence>